<organism evidence="1 2">
    <name type="scientific">Panagrellus redivivus</name>
    <name type="common">Microworm</name>
    <dbReference type="NCBI Taxonomy" id="6233"/>
    <lineage>
        <taxon>Eukaryota</taxon>
        <taxon>Metazoa</taxon>
        <taxon>Ecdysozoa</taxon>
        <taxon>Nematoda</taxon>
        <taxon>Chromadorea</taxon>
        <taxon>Rhabditida</taxon>
        <taxon>Tylenchina</taxon>
        <taxon>Panagrolaimomorpha</taxon>
        <taxon>Panagrolaimoidea</taxon>
        <taxon>Panagrolaimidae</taxon>
        <taxon>Panagrellus</taxon>
    </lineage>
</organism>
<reference evidence="2" key="2">
    <citation type="submission" date="2020-10" db="UniProtKB">
        <authorList>
            <consortium name="WormBaseParasite"/>
        </authorList>
    </citation>
    <scope>IDENTIFICATION</scope>
</reference>
<sequence length="203" mass="23042">MTLMDTDADCDLDTALTHKIAVKYSIATTGIEDASSMASSIFLGTIAFDNVNVLIQYGAIGGKECFFPEDRAVIEQPRTLYTLLLMLVIIGSALGHGRHLKEKYSTFGSKTSAQLRSKIVDDLYQLKLRSVDFNEYEGRLAKKALAWLAPDREAYAYWDLPLGELIDFIRGYYALTPVKLLEEKRNDFGHFQMDFLRFFNWSI</sequence>
<keyword evidence="1" id="KW-1185">Reference proteome</keyword>
<proteinExistence type="predicted"/>
<accession>A0A7E4V0A3</accession>
<dbReference type="Proteomes" id="UP000492821">
    <property type="component" value="Unassembled WGS sequence"/>
</dbReference>
<name>A0A7E4V0A3_PANRE</name>
<evidence type="ECO:0000313" key="2">
    <source>
        <dbReference type="WBParaSite" id="Pan_g15030.t1"/>
    </source>
</evidence>
<dbReference type="AlphaFoldDB" id="A0A7E4V0A3"/>
<protein>
    <submittedName>
        <fullName evidence="2">Variant Ionotropic Glutamate Receptor</fullName>
    </submittedName>
</protein>
<evidence type="ECO:0000313" key="1">
    <source>
        <dbReference type="Proteomes" id="UP000492821"/>
    </source>
</evidence>
<reference evidence="1" key="1">
    <citation type="journal article" date="2013" name="Genetics">
        <title>The draft genome and transcriptome of Panagrellus redivivus are shaped by the harsh demands of a free-living lifestyle.</title>
        <authorList>
            <person name="Srinivasan J."/>
            <person name="Dillman A.R."/>
            <person name="Macchietto M.G."/>
            <person name="Heikkinen L."/>
            <person name="Lakso M."/>
            <person name="Fracchia K.M."/>
            <person name="Antoshechkin I."/>
            <person name="Mortazavi A."/>
            <person name="Wong G."/>
            <person name="Sternberg P.W."/>
        </authorList>
    </citation>
    <scope>NUCLEOTIDE SEQUENCE [LARGE SCALE GENOMIC DNA]</scope>
    <source>
        <strain evidence="1">MT8872</strain>
    </source>
</reference>
<dbReference type="WBParaSite" id="Pan_g15030.t1">
    <property type="protein sequence ID" value="Pan_g15030.t1"/>
    <property type="gene ID" value="Pan_g15030"/>
</dbReference>